<evidence type="ECO:0000313" key="3">
    <source>
        <dbReference type="Proteomes" id="UP000015346"/>
    </source>
</evidence>
<sequence>MFDGLLAELRAADPREEPCTAGTAPADDRIALRRAA</sequence>
<keyword evidence="3" id="KW-1185">Reference proteome</keyword>
<feature type="compositionally biased region" description="Basic and acidic residues" evidence="1">
    <location>
        <begin position="26"/>
        <end position="36"/>
    </location>
</feature>
<accession>S9SFZ3</accession>
<protein>
    <submittedName>
        <fullName evidence="2">Uncharacterized protein</fullName>
    </submittedName>
</protein>
<gene>
    <name evidence="2" type="ORF">ruthe_01791</name>
</gene>
<dbReference type="HOGENOM" id="CLU_3358242_0_0_5"/>
<dbReference type="EMBL" id="AOLV01000016">
    <property type="protein sequence ID" value="EPX85199.1"/>
    <property type="molecule type" value="Genomic_DNA"/>
</dbReference>
<organism evidence="2 3">
    <name type="scientific">Rubellimicrobium thermophilum DSM 16684</name>
    <dbReference type="NCBI Taxonomy" id="1123069"/>
    <lineage>
        <taxon>Bacteria</taxon>
        <taxon>Pseudomonadati</taxon>
        <taxon>Pseudomonadota</taxon>
        <taxon>Alphaproteobacteria</taxon>
        <taxon>Rhodobacterales</taxon>
        <taxon>Roseobacteraceae</taxon>
        <taxon>Rubellimicrobium</taxon>
    </lineage>
</organism>
<feature type="region of interest" description="Disordered" evidence="1">
    <location>
        <begin position="13"/>
        <end position="36"/>
    </location>
</feature>
<comment type="caution">
    <text evidence="2">The sequence shown here is derived from an EMBL/GenBank/DDBJ whole genome shotgun (WGS) entry which is preliminary data.</text>
</comment>
<proteinExistence type="predicted"/>
<evidence type="ECO:0000256" key="1">
    <source>
        <dbReference type="SAM" id="MobiDB-lite"/>
    </source>
</evidence>
<dbReference type="Proteomes" id="UP000015346">
    <property type="component" value="Unassembled WGS sequence"/>
</dbReference>
<reference evidence="2 3" key="1">
    <citation type="journal article" date="2013" name="Stand. Genomic Sci.">
        <title>Genome sequence of the reddish-pigmented Rubellimicrobium thermophilum type strain (DSM 16684(T)), a member of the Roseobacter clade.</title>
        <authorList>
            <person name="Fiebig A."/>
            <person name="Riedel T."/>
            <person name="Gronow S."/>
            <person name="Petersen J."/>
            <person name="Klenk H.P."/>
            <person name="Goker M."/>
        </authorList>
    </citation>
    <scope>NUCLEOTIDE SEQUENCE [LARGE SCALE GENOMIC DNA]</scope>
    <source>
        <strain evidence="2 3">DSM 16684</strain>
    </source>
</reference>
<name>S9SFZ3_9RHOB</name>
<evidence type="ECO:0000313" key="2">
    <source>
        <dbReference type="EMBL" id="EPX85199.1"/>
    </source>
</evidence>
<dbReference type="AlphaFoldDB" id="S9SFZ3"/>